<evidence type="ECO:0000313" key="17">
    <source>
        <dbReference type="Proteomes" id="UP000694867"/>
    </source>
</evidence>
<dbReference type="PANTHER" id="PTHR11042">
    <property type="entry name" value="EUKARYOTIC TRANSLATION INITIATION FACTOR 2-ALPHA KINASE EIF2-ALPHA KINASE -RELATED"/>
    <property type="match status" value="1"/>
</dbReference>
<dbReference type="SMART" id="SM00591">
    <property type="entry name" value="RWD"/>
    <property type="match status" value="1"/>
</dbReference>
<dbReference type="InterPro" id="IPR041715">
    <property type="entry name" value="HisRS-like_core"/>
</dbReference>
<dbReference type="PROSITE" id="PS00109">
    <property type="entry name" value="PROTEIN_KINASE_TYR"/>
    <property type="match status" value="1"/>
</dbReference>
<feature type="active site" description="Proton acceptor" evidence="10">
    <location>
        <position position="778"/>
    </location>
</feature>
<keyword evidence="17" id="KW-1185">Reference proteome</keyword>
<evidence type="ECO:0000256" key="7">
    <source>
        <dbReference type="ARBA" id="ARBA00037982"/>
    </source>
</evidence>
<protein>
    <recommendedName>
        <fullName evidence="1">non-specific serine/threonine protein kinase</fullName>
        <ecNumber evidence="1">2.7.11.1</ecNumber>
    </recommendedName>
</protein>
<dbReference type="InterPro" id="IPR011009">
    <property type="entry name" value="Kinase-like_dom_sf"/>
</dbReference>
<feature type="domain" description="Protein kinase" evidence="15">
    <location>
        <begin position="235"/>
        <end position="486"/>
    </location>
</feature>
<feature type="binding site" evidence="11">
    <location>
        <begin position="551"/>
        <end position="559"/>
    </location>
    <ligand>
        <name>ATP</name>
        <dbReference type="ChEBI" id="CHEBI:30616"/>
    </ligand>
</feature>
<dbReference type="PIRSF" id="PIRSF000660">
    <property type="entry name" value="Ser/Thr_PK_GCN2"/>
    <property type="match status" value="1"/>
</dbReference>
<dbReference type="InterPro" id="IPR000719">
    <property type="entry name" value="Prot_kinase_dom"/>
</dbReference>
<feature type="domain" description="Protein kinase" evidence="15">
    <location>
        <begin position="545"/>
        <end position="925"/>
    </location>
</feature>
<dbReference type="SUPFAM" id="SSF54495">
    <property type="entry name" value="UBC-like"/>
    <property type="match status" value="1"/>
</dbReference>
<evidence type="ECO:0000256" key="11">
    <source>
        <dbReference type="PIRSR" id="PIRSR000660-2"/>
    </source>
</evidence>
<dbReference type="Gene3D" id="3.40.50.800">
    <property type="entry name" value="Anticodon-binding domain"/>
    <property type="match status" value="1"/>
</dbReference>
<accession>A0AAJ7SG74</accession>
<gene>
    <name evidence="18" type="primary">LOC100903991</name>
</gene>
<evidence type="ECO:0000256" key="12">
    <source>
        <dbReference type="PROSITE-ProRule" id="PRU10141"/>
    </source>
</evidence>
<dbReference type="Pfam" id="PF05773">
    <property type="entry name" value="RWD"/>
    <property type="match status" value="1"/>
</dbReference>
<dbReference type="PROSITE" id="PS50011">
    <property type="entry name" value="PROTEIN_KINASE_DOM"/>
    <property type="match status" value="2"/>
</dbReference>
<dbReference type="InterPro" id="IPR016135">
    <property type="entry name" value="UBQ-conjugating_enzyme/RWD"/>
</dbReference>
<evidence type="ECO:0000256" key="13">
    <source>
        <dbReference type="SAM" id="Coils"/>
    </source>
</evidence>
<dbReference type="PROSITE" id="PS00108">
    <property type="entry name" value="PROTEIN_KINASE_ST"/>
    <property type="match status" value="1"/>
</dbReference>
<dbReference type="GO" id="GO:0005737">
    <property type="term" value="C:cytoplasm"/>
    <property type="evidence" value="ECO:0007669"/>
    <property type="project" value="TreeGrafter"/>
</dbReference>
<reference evidence="18" key="1">
    <citation type="submission" date="2025-08" db="UniProtKB">
        <authorList>
            <consortium name="RefSeq"/>
        </authorList>
    </citation>
    <scope>IDENTIFICATION</scope>
</reference>
<keyword evidence="4 11" id="KW-0547">Nucleotide-binding</keyword>
<dbReference type="Pfam" id="PF13393">
    <property type="entry name" value="tRNA-synt_His"/>
    <property type="match status" value="1"/>
</dbReference>
<dbReference type="Gene3D" id="3.30.200.20">
    <property type="entry name" value="Phosphorylase Kinase, domain 1"/>
    <property type="match status" value="1"/>
</dbReference>
<comment type="similarity">
    <text evidence="7">Belongs to the protein kinase superfamily. Ser/Thr protein kinase family. GCN2 subfamily.</text>
</comment>
<dbReference type="CDD" id="cd23823">
    <property type="entry name" value="RWD_GCN2"/>
    <property type="match status" value="1"/>
</dbReference>
<organism evidence="17 18">
    <name type="scientific">Galendromus occidentalis</name>
    <name type="common">western predatory mite</name>
    <dbReference type="NCBI Taxonomy" id="34638"/>
    <lineage>
        <taxon>Eukaryota</taxon>
        <taxon>Metazoa</taxon>
        <taxon>Ecdysozoa</taxon>
        <taxon>Arthropoda</taxon>
        <taxon>Chelicerata</taxon>
        <taxon>Arachnida</taxon>
        <taxon>Acari</taxon>
        <taxon>Parasitiformes</taxon>
        <taxon>Mesostigmata</taxon>
        <taxon>Gamasina</taxon>
        <taxon>Phytoseioidea</taxon>
        <taxon>Phytoseiidae</taxon>
        <taxon>Typhlodrominae</taxon>
        <taxon>Galendromus</taxon>
    </lineage>
</organism>
<feature type="region of interest" description="Disordered" evidence="14">
    <location>
        <begin position="195"/>
        <end position="216"/>
    </location>
</feature>
<evidence type="ECO:0000256" key="5">
    <source>
        <dbReference type="ARBA" id="ARBA00022777"/>
    </source>
</evidence>
<dbReference type="Proteomes" id="UP000694867">
    <property type="component" value="Unplaced"/>
</dbReference>
<dbReference type="PROSITE" id="PS50908">
    <property type="entry name" value="RWD"/>
    <property type="match status" value="1"/>
</dbReference>
<dbReference type="SUPFAM" id="SSF55681">
    <property type="entry name" value="Class II aaRS and biotin synthetases"/>
    <property type="match status" value="1"/>
</dbReference>
<name>A0AAJ7SG74_9ACAR</name>
<evidence type="ECO:0000256" key="2">
    <source>
        <dbReference type="ARBA" id="ARBA00022527"/>
    </source>
</evidence>
<evidence type="ECO:0000256" key="8">
    <source>
        <dbReference type="ARBA" id="ARBA00047899"/>
    </source>
</evidence>
<dbReference type="Pfam" id="PF00069">
    <property type="entry name" value="Pkinase"/>
    <property type="match status" value="3"/>
</dbReference>
<comment type="catalytic activity">
    <reaction evidence="9">
        <text>L-seryl-[protein] + ATP = O-phospho-L-seryl-[protein] + ADP + H(+)</text>
        <dbReference type="Rhea" id="RHEA:17989"/>
        <dbReference type="Rhea" id="RHEA-COMP:9863"/>
        <dbReference type="Rhea" id="RHEA-COMP:11604"/>
        <dbReference type="ChEBI" id="CHEBI:15378"/>
        <dbReference type="ChEBI" id="CHEBI:29999"/>
        <dbReference type="ChEBI" id="CHEBI:30616"/>
        <dbReference type="ChEBI" id="CHEBI:83421"/>
        <dbReference type="ChEBI" id="CHEBI:456216"/>
        <dbReference type="EC" id="2.7.11.1"/>
    </reaction>
</comment>
<feature type="coiled-coil region" evidence="13">
    <location>
        <begin position="133"/>
        <end position="190"/>
    </location>
</feature>
<dbReference type="CTD" id="43709"/>
<evidence type="ECO:0000259" key="16">
    <source>
        <dbReference type="PROSITE" id="PS50908"/>
    </source>
</evidence>
<dbReference type="InterPro" id="IPR006575">
    <property type="entry name" value="RWD_dom"/>
</dbReference>
<evidence type="ECO:0000256" key="9">
    <source>
        <dbReference type="ARBA" id="ARBA00048679"/>
    </source>
</evidence>
<dbReference type="GO" id="GO:0009893">
    <property type="term" value="P:positive regulation of metabolic process"/>
    <property type="evidence" value="ECO:0007669"/>
    <property type="project" value="UniProtKB-ARBA"/>
</dbReference>
<evidence type="ECO:0000313" key="18">
    <source>
        <dbReference type="RefSeq" id="XP_028967495.1"/>
    </source>
</evidence>
<dbReference type="Gene3D" id="1.10.510.10">
    <property type="entry name" value="Transferase(Phosphotransferase) domain 1"/>
    <property type="match status" value="2"/>
</dbReference>
<dbReference type="GO" id="GO:0004694">
    <property type="term" value="F:eukaryotic translation initiation factor 2alpha kinase activity"/>
    <property type="evidence" value="ECO:0007669"/>
    <property type="project" value="InterPro"/>
</dbReference>
<feature type="region of interest" description="Disordered" evidence="14">
    <location>
        <begin position="667"/>
        <end position="722"/>
    </location>
</feature>
<dbReference type="InterPro" id="IPR008266">
    <property type="entry name" value="Tyr_kinase_AS"/>
</dbReference>
<proteinExistence type="inferred from homology"/>
<dbReference type="SMART" id="SM00220">
    <property type="entry name" value="S_TKc"/>
    <property type="match status" value="2"/>
</dbReference>
<evidence type="ECO:0000256" key="3">
    <source>
        <dbReference type="ARBA" id="ARBA00022679"/>
    </source>
</evidence>
<dbReference type="Gene3D" id="3.30.930.10">
    <property type="entry name" value="Bira Bifunctional Protein, Domain 2"/>
    <property type="match status" value="1"/>
</dbReference>
<dbReference type="InterPro" id="IPR024435">
    <property type="entry name" value="HisRS-related_dom"/>
</dbReference>
<dbReference type="EC" id="2.7.11.1" evidence="1"/>
<dbReference type="SUPFAM" id="SSF56112">
    <property type="entry name" value="Protein kinase-like (PK-like)"/>
    <property type="match status" value="2"/>
</dbReference>
<dbReference type="Gene3D" id="3.10.110.10">
    <property type="entry name" value="Ubiquitin Conjugating Enzyme"/>
    <property type="match status" value="1"/>
</dbReference>
<evidence type="ECO:0000256" key="6">
    <source>
        <dbReference type="ARBA" id="ARBA00022840"/>
    </source>
</evidence>
<evidence type="ECO:0000259" key="15">
    <source>
        <dbReference type="PROSITE" id="PS50011"/>
    </source>
</evidence>
<dbReference type="CDD" id="cd14046">
    <property type="entry name" value="STKc_EIF2AK4_GCN2_rpt2"/>
    <property type="match status" value="1"/>
</dbReference>
<dbReference type="GO" id="GO:0005524">
    <property type="term" value="F:ATP binding"/>
    <property type="evidence" value="ECO:0007669"/>
    <property type="project" value="UniProtKB-UniRule"/>
</dbReference>
<dbReference type="GO" id="GO:0000077">
    <property type="term" value="P:DNA damage checkpoint signaling"/>
    <property type="evidence" value="ECO:0007669"/>
    <property type="project" value="InterPro"/>
</dbReference>
<keyword evidence="3" id="KW-0808">Transferase</keyword>
<dbReference type="InterPro" id="IPR036621">
    <property type="entry name" value="Anticodon-bd_dom_sf"/>
</dbReference>
<feature type="domain" description="RWD" evidence="16">
    <location>
        <begin position="11"/>
        <end position="125"/>
    </location>
</feature>
<keyword evidence="5 18" id="KW-0418">Kinase</keyword>
<dbReference type="Pfam" id="PF12745">
    <property type="entry name" value="HGTP_anticodon2"/>
    <property type="match status" value="1"/>
</dbReference>
<dbReference type="InterPro" id="IPR016255">
    <property type="entry name" value="Gcn2"/>
</dbReference>
<dbReference type="GeneID" id="100903991"/>
<evidence type="ECO:0000256" key="14">
    <source>
        <dbReference type="SAM" id="MobiDB-lite"/>
    </source>
</evidence>
<evidence type="ECO:0000256" key="1">
    <source>
        <dbReference type="ARBA" id="ARBA00012513"/>
    </source>
</evidence>
<keyword evidence="2" id="KW-0723">Serine/threonine-protein kinase</keyword>
<keyword evidence="13" id="KW-0175">Coiled coil</keyword>
<dbReference type="PANTHER" id="PTHR11042:SF136">
    <property type="entry name" value="EIF-2-ALPHA KINASE GCN2"/>
    <property type="match status" value="1"/>
</dbReference>
<dbReference type="InterPro" id="IPR045864">
    <property type="entry name" value="aa-tRNA-synth_II/BPL/LPL"/>
</dbReference>
<keyword evidence="6 11" id="KW-0067">ATP-binding</keyword>
<dbReference type="InterPro" id="IPR050339">
    <property type="entry name" value="CC_SR_Kinase"/>
</dbReference>
<evidence type="ECO:0000256" key="10">
    <source>
        <dbReference type="PIRSR" id="PIRSR000660-1"/>
    </source>
</evidence>
<dbReference type="FunFam" id="3.10.110.10:FF:000050">
    <property type="entry name" value="eIF-2-alpha kinase GCN2"/>
    <property type="match status" value="1"/>
</dbReference>
<sequence>MSNDYPTRQEEELEVLKSIYQGDIVDLRSKKIAWKVWQPVDVKIQLRPQESMTSHTAYAELTLRVLCGPKYPDTVPSVEILDSTNVPSNSVNDLLTELKKLAESLKGEVMVLNLCQHVQEFLVPFNMPTVSIYDEMIQNKRKLQEERELKQKTLQAKKEEEEEKQRLELAREIRAKQEQLKEEARRRRANSIGQNDLRLSYSSDKSPDDSESSVSCKGHKSLQIKITINGKERLLQRGKCIGHSSRGNVTYTAMEVSSGEIFCLREWVFSLKGGRLRSFHSNPSDQKFIIHVESQFGKLCRVQHPNLIRFYGILEESQKDKVSISIVQEMLTAHAPLTLHTSRGVALDLQVLRLYCQDILSAIFHLHQNDLIHGDLRVGNVFVNQKGSLKTGNFGVVKNLHEAMRISQGRDEAKYAKIRKSDAKKFDVFQLGVLILSLAKGSKISEEAAKVPSSLPSDFQDFLQKCLAVNEAERWDIEQLLQHRFITQKIAYRKSLQLSSQATSDSNIESLESSDEALEPESNGADRMLTSYNRLSSTSRLKTEFEILKFLGSGGFGSVIKVRNKLDSRVYAIKQIPLDTKHKSLHRRITREVMLLSRLNHENVVRYYNSWIEVADIQKVCEDVPLSASPRKSQSLSCVLKQTLLELEAPAFVEGTTEWSVSLSHVVENEHDESSDSSEDNELFNLGPKSDSSIKFERASGLSSFEDEEDQKPESSRPASSTHQIQFMFIQMEFCEKQTLRNAIDADLHRETDRMWRLFREIIEGLVHIHQQGMIHRDLKPVNIFLDVHDRAKIGDFGLATTTPFSKHDVPGGAKSPDMSGPHAGKTGMVGTFLYTAPESSSDRVYSQKVDIYSLGVIFFEMSYPCQTKMERARNLTNIRDPEIKLPDNAEDYLSQQQIHLLRWLLQHDPLKRPSSSDLLASEYLPPPVIEEAELNEMLRQTVSNPRSKLYKRLLGSLFQQEWNYTDEYLYDNDDVRETDCYIRYSMYFSFIRERLETIMKLHGAQNIYVPLLSPQCNLYDNEDNVSCLMDQDGCLVHLPRDSRVPFARFVARKGLSFVKRYIIDRVYRSKRVYRCHPKMFFECSFDIIATSASDDSKLHQAEVLSVVDEVLSKFAFMENPECAPKLLLNHFGLLRALLLYTGVGDESKQEKVVKVLRGSRQMSKLHLQNRLADLSLSENTINLLLQFCDVEDSLPAVQAFYARILHGRTPASKVAAEAFEELDAIRVFLESISFSRPWFIVPCLVHDYNVNISGLTFEVVRTVSKKSKTKKFLEILCRGGRYDNIVNSFRKGADRQEQLLVYKAVGVSFSVDNFVRLATEYDKTSYVDSVLCSTGHDPMNIERFELLRSLWTNNLSCTTMNPALSVEEVSQQCRDTNVNLVLLLKDTEPGMVKVRSFEKYKYGEERIPISTAAKAITAKLEKTEKSETQGNSKENVSLNKKEDRPFTVESLIKVNILSQEKLSALQRKRVENHVVTVLKGTLFRCINDKLFVEVIVVDMDIHHVRNFVVSLNVESDEKAFSASVKDLLERTDSSSTKAYYGSICDKIRELTFESSLCAAFVVFGRKDNAFKIVLCPANCKL</sequence>
<comment type="catalytic activity">
    <reaction evidence="8">
        <text>L-threonyl-[protein] + ATP = O-phospho-L-threonyl-[protein] + ADP + H(+)</text>
        <dbReference type="Rhea" id="RHEA:46608"/>
        <dbReference type="Rhea" id="RHEA-COMP:11060"/>
        <dbReference type="Rhea" id="RHEA-COMP:11605"/>
        <dbReference type="ChEBI" id="CHEBI:15378"/>
        <dbReference type="ChEBI" id="CHEBI:30013"/>
        <dbReference type="ChEBI" id="CHEBI:30616"/>
        <dbReference type="ChEBI" id="CHEBI:61977"/>
        <dbReference type="ChEBI" id="CHEBI:456216"/>
        <dbReference type="EC" id="2.7.11.1"/>
    </reaction>
</comment>
<evidence type="ECO:0000256" key="4">
    <source>
        <dbReference type="ARBA" id="ARBA00022741"/>
    </source>
</evidence>
<dbReference type="RefSeq" id="XP_028967495.1">
    <property type="nucleotide sequence ID" value="XM_029111662.1"/>
</dbReference>
<dbReference type="GO" id="GO:0005634">
    <property type="term" value="C:nucleus"/>
    <property type="evidence" value="ECO:0007669"/>
    <property type="project" value="TreeGrafter"/>
</dbReference>
<dbReference type="KEGG" id="goe:100903991"/>
<dbReference type="PROSITE" id="PS00107">
    <property type="entry name" value="PROTEIN_KINASE_ATP"/>
    <property type="match status" value="1"/>
</dbReference>
<feature type="binding site" evidence="11 12">
    <location>
        <position position="574"/>
    </location>
    <ligand>
        <name>ATP</name>
        <dbReference type="ChEBI" id="CHEBI:30616"/>
    </ligand>
</feature>
<dbReference type="InterPro" id="IPR008271">
    <property type="entry name" value="Ser/Thr_kinase_AS"/>
</dbReference>
<dbReference type="InterPro" id="IPR017441">
    <property type="entry name" value="Protein_kinase_ATP_BS"/>
</dbReference>